<dbReference type="Proteomes" id="UP000321617">
    <property type="component" value="Unassembled WGS sequence"/>
</dbReference>
<dbReference type="SUPFAM" id="SSF88723">
    <property type="entry name" value="PIN domain-like"/>
    <property type="match status" value="1"/>
</dbReference>
<dbReference type="CDD" id="cd09874">
    <property type="entry name" value="PIN_MT3492-like"/>
    <property type="match status" value="1"/>
</dbReference>
<dbReference type="AlphaFoldDB" id="A0A562UY79"/>
<dbReference type="EMBL" id="VLLL01000007">
    <property type="protein sequence ID" value="TWJ10518.1"/>
    <property type="molecule type" value="Genomic_DNA"/>
</dbReference>
<evidence type="ECO:0000256" key="4">
    <source>
        <dbReference type="ARBA" id="ARBA00022842"/>
    </source>
</evidence>
<protein>
    <recommendedName>
        <fullName evidence="5">PIN domain-containing protein</fullName>
    </recommendedName>
</protein>
<dbReference type="InterPro" id="IPR029060">
    <property type="entry name" value="PIN-like_dom_sf"/>
</dbReference>
<keyword evidence="2" id="KW-0479">Metal-binding</keyword>
<dbReference type="Pfam" id="PF01850">
    <property type="entry name" value="PIN"/>
    <property type="match status" value="1"/>
</dbReference>
<dbReference type="GO" id="GO:0046872">
    <property type="term" value="F:metal ion binding"/>
    <property type="evidence" value="ECO:0007669"/>
    <property type="project" value="UniProtKB-KW"/>
</dbReference>
<gene>
    <name evidence="6" type="ORF">LX16_3935</name>
</gene>
<comment type="caution">
    <text evidence="6">The sequence shown here is derived from an EMBL/GenBank/DDBJ whole genome shotgun (WGS) entry which is preliminary data.</text>
</comment>
<keyword evidence="7" id="KW-1185">Reference proteome</keyword>
<keyword evidence="1" id="KW-0540">Nuclease</keyword>
<proteinExistence type="predicted"/>
<feature type="domain" description="PIN" evidence="5">
    <location>
        <begin position="2"/>
        <end position="117"/>
    </location>
</feature>
<reference evidence="6 7" key="1">
    <citation type="journal article" date="2013" name="Stand. Genomic Sci.">
        <title>Genomic Encyclopedia of Type Strains, Phase I: The one thousand microbial genomes (KMG-I) project.</title>
        <authorList>
            <person name="Kyrpides N.C."/>
            <person name="Woyke T."/>
            <person name="Eisen J.A."/>
            <person name="Garrity G."/>
            <person name="Lilburn T.G."/>
            <person name="Beck B.J."/>
            <person name="Whitman W.B."/>
            <person name="Hugenholtz P."/>
            <person name="Klenk H.P."/>
        </authorList>
    </citation>
    <scope>NUCLEOTIDE SEQUENCE [LARGE SCALE GENOMIC DNA]</scope>
    <source>
        <strain evidence="6 7">DSM 45044</strain>
    </source>
</reference>
<evidence type="ECO:0000313" key="7">
    <source>
        <dbReference type="Proteomes" id="UP000321617"/>
    </source>
</evidence>
<keyword evidence="4" id="KW-0460">Magnesium</keyword>
<dbReference type="Gene3D" id="3.40.50.1010">
    <property type="entry name" value="5'-nuclease"/>
    <property type="match status" value="1"/>
</dbReference>
<accession>A0A562UY79</accession>
<evidence type="ECO:0000313" key="6">
    <source>
        <dbReference type="EMBL" id="TWJ10518.1"/>
    </source>
</evidence>
<dbReference type="GO" id="GO:0004518">
    <property type="term" value="F:nuclease activity"/>
    <property type="evidence" value="ECO:0007669"/>
    <property type="project" value="UniProtKB-KW"/>
</dbReference>
<dbReference type="GO" id="GO:0016787">
    <property type="term" value="F:hydrolase activity"/>
    <property type="evidence" value="ECO:0007669"/>
    <property type="project" value="UniProtKB-KW"/>
</dbReference>
<evidence type="ECO:0000256" key="3">
    <source>
        <dbReference type="ARBA" id="ARBA00022801"/>
    </source>
</evidence>
<organism evidence="6 7">
    <name type="scientific">Stackebrandtia albiflava</name>
    <dbReference type="NCBI Taxonomy" id="406432"/>
    <lineage>
        <taxon>Bacteria</taxon>
        <taxon>Bacillati</taxon>
        <taxon>Actinomycetota</taxon>
        <taxon>Actinomycetes</taxon>
        <taxon>Glycomycetales</taxon>
        <taxon>Glycomycetaceae</taxon>
        <taxon>Stackebrandtia</taxon>
    </lineage>
</organism>
<keyword evidence="3" id="KW-0378">Hydrolase</keyword>
<evidence type="ECO:0000256" key="2">
    <source>
        <dbReference type="ARBA" id="ARBA00022723"/>
    </source>
</evidence>
<dbReference type="OrthoDB" id="4750219at2"/>
<evidence type="ECO:0000259" key="5">
    <source>
        <dbReference type="Pfam" id="PF01850"/>
    </source>
</evidence>
<name>A0A562UY79_9ACTN</name>
<dbReference type="RefSeq" id="WP_147141114.1">
    <property type="nucleotide sequence ID" value="NZ_BAABIJ010000003.1"/>
</dbReference>
<evidence type="ECO:0000256" key="1">
    <source>
        <dbReference type="ARBA" id="ARBA00022722"/>
    </source>
</evidence>
<dbReference type="InterPro" id="IPR002716">
    <property type="entry name" value="PIN_dom"/>
</dbReference>
<sequence length="131" mass="14442">MIYLDASAIVTYVLGRRYDKELAEYLGQQQGKPTATSTIGLVEAVRNCDKHGSFPTLMSELRGQMTELLVTDEIRDLAAQIPERLRAMDAIHVATAESIGEFLTAVVSYDERMLKAAHARGLPIAHPGMPR</sequence>